<keyword evidence="3" id="KW-1185">Reference proteome</keyword>
<proteinExistence type="predicted"/>
<accession>A0AAD7NUG3</accession>
<sequence>MLFSNLVFAATSAGTLVHAAVIGVVRAPVPDPIHPWGQVSGRNTPAENPVTGPGGVVIVYGGRATPAENPVTAPNGGVIVYGGRDTPAEDPVTAPNGGVIVYDPRDTPAENPVTAPGGGVIVPYGGRDTIPA</sequence>
<dbReference type="AlphaFoldDB" id="A0AAD7NUG3"/>
<reference evidence="2" key="1">
    <citation type="submission" date="2023-03" db="EMBL/GenBank/DDBJ databases">
        <title>Massive genome expansion in bonnet fungi (Mycena s.s.) driven by repeated elements and novel gene families across ecological guilds.</title>
        <authorList>
            <consortium name="Lawrence Berkeley National Laboratory"/>
            <person name="Harder C.B."/>
            <person name="Miyauchi S."/>
            <person name="Viragh M."/>
            <person name="Kuo A."/>
            <person name="Thoen E."/>
            <person name="Andreopoulos B."/>
            <person name="Lu D."/>
            <person name="Skrede I."/>
            <person name="Drula E."/>
            <person name="Henrissat B."/>
            <person name="Morin E."/>
            <person name="Kohler A."/>
            <person name="Barry K."/>
            <person name="LaButti K."/>
            <person name="Morin E."/>
            <person name="Salamov A."/>
            <person name="Lipzen A."/>
            <person name="Mereny Z."/>
            <person name="Hegedus B."/>
            <person name="Baldrian P."/>
            <person name="Stursova M."/>
            <person name="Weitz H."/>
            <person name="Taylor A."/>
            <person name="Grigoriev I.V."/>
            <person name="Nagy L.G."/>
            <person name="Martin F."/>
            <person name="Kauserud H."/>
        </authorList>
    </citation>
    <scope>NUCLEOTIDE SEQUENCE</scope>
    <source>
        <strain evidence="2">CBHHK182m</strain>
    </source>
</reference>
<name>A0AAD7NUG3_9AGAR</name>
<organism evidence="2 3">
    <name type="scientific">Mycena metata</name>
    <dbReference type="NCBI Taxonomy" id="1033252"/>
    <lineage>
        <taxon>Eukaryota</taxon>
        <taxon>Fungi</taxon>
        <taxon>Dikarya</taxon>
        <taxon>Basidiomycota</taxon>
        <taxon>Agaricomycotina</taxon>
        <taxon>Agaricomycetes</taxon>
        <taxon>Agaricomycetidae</taxon>
        <taxon>Agaricales</taxon>
        <taxon>Marasmiineae</taxon>
        <taxon>Mycenaceae</taxon>
        <taxon>Mycena</taxon>
    </lineage>
</organism>
<protein>
    <submittedName>
        <fullName evidence="2">Uncharacterized protein</fullName>
    </submittedName>
</protein>
<feature type="chain" id="PRO_5042282242" evidence="1">
    <location>
        <begin position="20"/>
        <end position="132"/>
    </location>
</feature>
<evidence type="ECO:0000313" key="3">
    <source>
        <dbReference type="Proteomes" id="UP001215598"/>
    </source>
</evidence>
<comment type="caution">
    <text evidence="2">The sequence shown here is derived from an EMBL/GenBank/DDBJ whole genome shotgun (WGS) entry which is preliminary data.</text>
</comment>
<evidence type="ECO:0000313" key="2">
    <source>
        <dbReference type="EMBL" id="KAJ7775450.1"/>
    </source>
</evidence>
<evidence type="ECO:0000256" key="1">
    <source>
        <dbReference type="SAM" id="SignalP"/>
    </source>
</evidence>
<dbReference type="EMBL" id="JARKIB010000010">
    <property type="protein sequence ID" value="KAJ7775450.1"/>
    <property type="molecule type" value="Genomic_DNA"/>
</dbReference>
<feature type="signal peptide" evidence="1">
    <location>
        <begin position="1"/>
        <end position="19"/>
    </location>
</feature>
<gene>
    <name evidence="2" type="ORF">B0H16DRAFT_1879843</name>
</gene>
<keyword evidence="1" id="KW-0732">Signal</keyword>
<dbReference type="Proteomes" id="UP001215598">
    <property type="component" value="Unassembled WGS sequence"/>
</dbReference>